<keyword evidence="10" id="KW-1185">Reference proteome</keyword>
<feature type="region of interest" description="Disordered" evidence="6">
    <location>
        <begin position="1"/>
        <end position="20"/>
    </location>
</feature>
<dbReference type="InterPro" id="IPR006634">
    <property type="entry name" value="TLC-dom"/>
</dbReference>
<dbReference type="PANTHER" id="PTHR13439:SF0">
    <property type="entry name" value="TOPOISOMERASE I DAMAGE AFFECTED PROTEIN 4"/>
    <property type="match status" value="1"/>
</dbReference>
<evidence type="ECO:0000256" key="1">
    <source>
        <dbReference type="ARBA" id="ARBA00004141"/>
    </source>
</evidence>
<keyword evidence="2 5" id="KW-0812">Transmembrane</keyword>
<feature type="transmembrane region" description="Helical" evidence="7">
    <location>
        <begin position="423"/>
        <end position="448"/>
    </location>
</feature>
<dbReference type="Pfam" id="PF03798">
    <property type="entry name" value="TRAM_LAG1_CLN8"/>
    <property type="match status" value="1"/>
</dbReference>
<dbReference type="PROSITE" id="PS50922">
    <property type="entry name" value="TLC"/>
    <property type="match status" value="1"/>
</dbReference>
<gene>
    <name evidence="9" type="ORF">OGATHE_006714</name>
</gene>
<dbReference type="EMBL" id="JAEUBD010001571">
    <property type="protein sequence ID" value="KAH3658988.1"/>
    <property type="molecule type" value="Genomic_DNA"/>
</dbReference>
<evidence type="ECO:0000313" key="9">
    <source>
        <dbReference type="EMBL" id="KAH3658988.1"/>
    </source>
</evidence>
<feature type="transmembrane region" description="Helical" evidence="7">
    <location>
        <begin position="468"/>
        <end position="492"/>
    </location>
</feature>
<feature type="transmembrane region" description="Helical" evidence="7">
    <location>
        <begin position="338"/>
        <end position="362"/>
    </location>
</feature>
<evidence type="ECO:0000256" key="5">
    <source>
        <dbReference type="PROSITE-ProRule" id="PRU00205"/>
    </source>
</evidence>
<evidence type="ECO:0000256" key="2">
    <source>
        <dbReference type="ARBA" id="ARBA00022692"/>
    </source>
</evidence>
<dbReference type="GO" id="GO:0016020">
    <property type="term" value="C:membrane"/>
    <property type="evidence" value="ECO:0007669"/>
    <property type="project" value="UniProtKB-SubCell"/>
</dbReference>
<evidence type="ECO:0000259" key="8">
    <source>
        <dbReference type="PROSITE" id="PS50922"/>
    </source>
</evidence>
<proteinExistence type="predicted"/>
<comment type="subcellular location">
    <subcellularLocation>
        <location evidence="1">Membrane</location>
        <topology evidence="1">Multi-pass membrane protein</topology>
    </subcellularLocation>
</comment>
<dbReference type="AlphaFoldDB" id="A0A9P8NQ25"/>
<dbReference type="Proteomes" id="UP000788993">
    <property type="component" value="Unassembled WGS sequence"/>
</dbReference>
<comment type="caution">
    <text evidence="9">The sequence shown here is derived from an EMBL/GenBank/DDBJ whole genome shotgun (WGS) entry which is preliminary data.</text>
</comment>
<protein>
    <recommendedName>
        <fullName evidence="8">TLC domain-containing protein</fullName>
    </recommendedName>
</protein>
<feature type="transmembrane region" description="Helical" evidence="7">
    <location>
        <begin position="263"/>
        <end position="284"/>
    </location>
</feature>
<feature type="transmembrane region" description="Helical" evidence="7">
    <location>
        <begin position="393"/>
        <end position="411"/>
    </location>
</feature>
<accession>A0A9P8NQ25</accession>
<evidence type="ECO:0000256" key="3">
    <source>
        <dbReference type="ARBA" id="ARBA00022989"/>
    </source>
</evidence>
<evidence type="ECO:0000256" key="6">
    <source>
        <dbReference type="SAM" id="MobiDB-lite"/>
    </source>
</evidence>
<reference evidence="9" key="2">
    <citation type="submission" date="2021-01" db="EMBL/GenBank/DDBJ databases">
        <authorList>
            <person name="Schikora-Tamarit M.A."/>
        </authorList>
    </citation>
    <scope>NUCLEOTIDE SEQUENCE</scope>
    <source>
        <strain evidence="9">NCAIM Y.01608</strain>
    </source>
</reference>
<reference evidence="9" key="1">
    <citation type="journal article" date="2021" name="Open Biol.">
        <title>Shared evolutionary footprints suggest mitochondrial oxidative damage underlies multiple complex I losses in fungi.</title>
        <authorList>
            <person name="Schikora-Tamarit M.A."/>
            <person name="Marcet-Houben M."/>
            <person name="Nosek J."/>
            <person name="Gabaldon T."/>
        </authorList>
    </citation>
    <scope>NUCLEOTIDE SEQUENCE</scope>
    <source>
        <strain evidence="9">NCAIM Y.01608</strain>
    </source>
</reference>
<feature type="transmembrane region" description="Helical" evidence="7">
    <location>
        <begin position="369"/>
        <end position="387"/>
    </location>
</feature>
<sequence length="503" mass="56018">MSTEVARSLPWTKPATKPAAKASPAPLVSVTFEASNACTGYSFTSKSPFSWTTTKVGSVPWVKTTVRGLLPLTLVDLAINLATETRSEASRPLASANAAASDSLQMTTLAGGNVVLHHVGGGEANRFVGLDELVCILVFSNRAKVEHRVGWQNILGASSGVLSGTSSEQTHIRTGKGLVEDWHVLFLAQNSIIFLEAVFIKVSIVNIHLQIEQRVPQTNKIESHRNTVKFFFCRFLSPWDPFLKYNPYLESAKTPFQRHWHEIVASALFYHAITMAAPLINTAIFGKHYTGITNKKRKLNFDIHISAFVQSIVSVALCIPMFFHPYFKSDPVFGSYDFAGLTAALTCGYFVWDLLYCCLFHFDMFGLPYLFHAGAALTVFGMTFKGFCQPSIPSFLIFEASTPFVNLYWFASRLPKGAVNETLFIVNGVLLIVSFFLCRIVWGIYAAFRTFYICFQVREQLPTGSLPITIVLNIGLNVLNIHWFSKMVLLAYKQFARSGEKHE</sequence>
<feature type="transmembrane region" description="Helical" evidence="7">
    <location>
        <begin position="305"/>
        <end position="326"/>
    </location>
</feature>
<dbReference type="GO" id="GO:0005783">
    <property type="term" value="C:endoplasmic reticulum"/>
    <property type="evidence" value="ECO:0007669"/>
    <property type="project" value="TreeGrafter"/>
</dbReference>
<keyword evidence="3 7" id="KW-1133">Transmembrane helix</keyword>
<dbReference type="PANTHER" id="PTHR13439">
    <property type="entry name" value="CT120 PROTEIN"/>
    <property type="match status" value="1"/>
</dbReference>
<evidence type="ECO:0000313" key="10">
    <source>
        <dbReference type="Proteomes" id="UP000788993"/>
    </source>
</evidence>
<feature type="domain" description="TLC" evidence="8">
    <location>
        <begin position="296"/>
        <end position="496"/>
    </location>
</feature>
<evidence type="ECO:0000256" key="7">
    <source>
        <dbReference type="SAM" id="Phobius"/>
    </source>
</evidence>
<evidence type="ECO:0000256" key="4">
    <source>
        <dbReference type="ARBA" id="ARBA00023136"/>
    </source>
</evidence>
<dbReference type="GO" id="GO:0055088">
    <property type="term" value="P:lipid homeostasis"/>
    <property type="evidence" value="ECO:0007669"/>
    <property type="project" value="TreeGrafter"/>
</dbReference>
<keyword evidence="4 5" id="KW-0472">Membrane</keyword>
<organism evidence="9 10">
    <name type="scientific">Ogataea polymorpha</name>
    <dbReference type="NCBI Taxonomy" id="460523"/>
    <lineage>
        <taxon>Eukaryota</taxon>
        <taxon>Fungi</taxon>
        <taxon>Dikarya</taxon>
        <taxon>Ascomycota</taxon>
        <taxon>Saccharomycotina</taxon>
        <taxon>Pichiomycetes</taxon>
        <taxon>Pichiales</taxon>
        <taxon>Pichiaceae</taxon>
        <taxon>Ogataea</taxon>
    </lineage>
</organism>
<dbReference type="InterPro" id="IPR050846">
    <property type="entry name" value="TLCD"/>
</dbReference>
<name>A0A9P8NQ25_9ASCO</name>
<feature type="compositionally biased region" description="Low complexity" evidence="6">
    <location>
        <begin position="10"/>
        <end position="20"/>
    </location>
</feature>
<dbReference type="SMART" id="SM00724">
    <property type="entry name" value="TLC"/>
    <property type="match status" value="1"/>
</dbReference>